<evidence type="ECO:0000313" key="3">
    <source>
        <dbReference type="Proteomes" id="UP000008206"/>
    </source>
</evidence>
<dbReference type="HOGENOM" id="CLU_156437_0_0_3"/>
<dbReference type="eggNOG" id="ENOG50330TK">
    <property type="taxonomic scope" value="Bacteria"/>
</dbReference>
<sequence>MAQPPNPQRPKTSWGQRIESILENILEPLDLIGQRLMGGLWRTFYESVQDAIALSLLLQIPSLIGRIIIGKEFSSYDVCLQENALGSSRYACFIIVTSDFLLWIVLAGRILARFLVDFKSLLPKKGGSGHGSQP</sequence>
<dbReference type="AlphaFoldDB" id="E0UGU3"/>
<dbReference type="STRING" id="497965.Cyan7822_2450"/>
<dbReference type="RefSeq" id="WP_013322529.1">
    <property type="nucleotide sequence ID" value="NC_014501.1"/>
</dbReference>
<dbReference type="KEGG" id="cyj:Cyan7822_2450"/>
<feature type="transmembrane region" description="Helical" evidence="1">
    <location>
        <begin position="90"/>
        <end position="112"/>
    </location>
</feature>
<keyword evidence="3" id="KW-1185">Reference proteome</keyword>
<dbReference type="EMBL" id="CP002198">
    <property type="protein sequence ID" value="ADN14424.1"/>
    <property type="molecule type" value="Genomic_DNA"/>
</dbReference>
<keyword evidence="1" id="KW-0472">Membrane</keyword>
<dbReference type="Proteomes" id="UP000008206">
    <property type="component" value="Chromosome"/>
</dbReference>
<dbReference type="OrthoDB" id="515259at2"/>
<proteinExistence type="predicted"/>
<gene>
    <name evidence="2" type="ordered locus">Cyan7822_2450</name>
</gene>
<reference evidence="3" key="1">
    <citation type="journal article" date="2011" name="MBio">
        <title>Novel metabolic attributes of the genus Cyanothece, comprising a group of unicellular nitrogen-fixing Cyanobacteria.</title>
        <authorList>
            <person name="Bandyopadhyay A."/>
            <person name="Elvitigala T."/>
            <person name="Welsh E."/>
            <person name="Stockel J."/>
            <person name="Liberton M."/>
            <person name="Min H."/>
            <person name="Sherman L.A."/>
            <person name="Pakrasi H.B."/>
        </authorList>
    </citation>
    <scope>NUCLEOTIDE SEQUENCE [LARGE SCALE GENOMIC DNA]</scope>
    <source>
        <strain evidence="3">PCC 7822</strain>
    </source>
</reference>
<accession>E0UGU3</accession>
<keyword evidence="1" id="KW-0812">Transmembrane</keyword>
<name>E0UGU3_GLOV7</name>
<evidence type="ECO:0000313" key="2">
    <source>
        <dbReference type="EMBL" id="ADN14424.1"/>
    </source>
</evidence>
<organism evidence="2 3">
    <name type="scientific">Gloeothece verrucosa (strain PCC 7822)</name>
    <name type="common">Cyanothece sp. (strain PCC 7822)</name>
    <dbReference type="NCBI Taxonomy" id="497965"/>
    <lineage>
        <taxon>Bacteria</taxon>
        <taxon>Bacillati</taxon>
        <taxon>Cyanobacteriota</taxon>
        <taxon>Cyanophyceae</taxon>
        <taxon>Oscillatoriophycideae</taxon>
        <taxon>Chroococcales</taxon>
        <taxon>Aphanothecaceae</taxon>
        <taxon>Gloeothece</taxon>
        <taxon>Gloeothece verrucosa</taxon>
    </lineage>
</organism>
<protein>
    <submittedName>
        <fullName evidence="2">Uncharacterized protein</fullName>
    </submittedName>
</protein>
<evidence type="ECO:0000256" key="1">
    <source>
        <dbReference type="SAM" id="Phobius"/>
    </source>
</evidence>
<keyword evidence="1" id="KW-1133">Transmembrane helix</keyword>
<feature type="transmembrane region" description="Helical" evidence="1">
    <location>
        <begin position="51"/>
        <end position="69"/>
    </location>
</feature>